<dbReference type="SUPFAM" id="SSF51182">
    <property type="entry name" value="RmlC-like cupins"/>
    <property type="match status" value="1"/>
</dbReference>
<dbReference type="PROSITE" id="PS01124">
    <property type="entry name" value="HTH_ARAC_FAMILY_2"/>
    <property type="match status" value="1"/>
</dbReference>
<protein>
    <submittedName>
        <fullName evidence="5">AraC family transcriptional regulator</fullName>
    </submittedName>
</protein>
<keyword evidence="3" id="KW-0804">Transcription</keyword>
<dbReference type="InterPro" id="IPR014710">
    <property type="entry name" value="RmlC-like_jellyroll"/>
</dbReference>
<evidence type="ECO:0000256" key="3">
    <source>
        <dbReference type="ARBA" id="ARBA00023163"/>
    </source>
</evidence>
<evidence type="ECO:0000256" key="2">
    <source>
        <dbReference type="ARBA" id="ARBA00023125"/>
    </source>
</evidence>
<evidence type="ECO:0000259" key="4">
    <source>
        <dbReference type="PROSITE" id="PS01124"/>
    </source>
</evidence>
<evidence type="ECO:0000256" key="1">
    <source>
        <dbReference type="ARBA" id="ARBA00023015"/>
    </source>
</evidence>
<gene>
    <name evidence="5" type="ORF">GCM10023313_32640</name>
</gene>
<keyword evidence="6" id="KW-1185">Reference proteome</keyword>
<evidence type="ECO:0000313" key="6">
    <source>
        <dbReference type="Proteomes" id="UP001501436"/>
    </source>
</evidence>
<dbReference type="Proteomes" id="UP001501436">
    <property type="component" value="Unassembled WGS sequence"/>
</dbReference>
<reference evidence="6" key="1">
    <citation type="journal article" date="2019" name="Int. J. Syst. Evol. Microbiol.">
        <title>The Global Catalogue of Microorganisms (GCM) 10K type strain sequencing project: providing services to taxonomists for standard genome sequencing and annotation.</title>
        <authorList>
            <consortium name="The Broad Institute Genomics Platform"/>
            <consortium name="The Broad Institute Genome Sequencing Center for Infectious Disease"/>
            <person name="Wu L."/>
            <person name="Ma J."/>
        </authorList>
    </citation>
    <scope>NUCLEOTIDE SEQUENCE [LARGE SCALE GENOMIC DNA]</scope>
    <source>
        <strain evidence="6">JCM 18283</strain>
    </source>
</reference>
<comment type="caution">
    <text evidence="5">The sequence shown here is derived from an EMBL/GenBank/DDBJ whole genome shotgun (WGS) entry which is preliminary data.</text>
</comment>
<keyword evidence="2" id="KW-0238">DNA-binding</keyword>
<dbReference type="InterPro" id="IPR011051">
    <property type="entry name" value="RmlC_Cupin_sf"/>
</dbReference>
<sequence>MRVFRENIVNAENLIVIKEESFPYNEFPFHNHPEYEIIFIMESSGRRIVGDSITEFSAVDLCMFGSNLPHTFYTKGLSADKEAVKQVVIQFHENFLGPGFFERPTFAGIKDLFSRSARGIVFGDETIANLSVIIQKLVYKDPAGQIIGLLNILHALSQASDITLLSSPGFVNQINSSESTRMGNVYDYVLQNFKREISLDEVATIAYLSPAAFCRYFKKFTRKTLSEFILDLRIGYACKLLQSQSYPGISWVSVESGFNNISYFNRKFKVLKGETPMQYKRRFAMKKAW</sequence>
<keyword evidence="1" id="KW-0805">Transcription regulation</keyword>
<dbReference type="InterPro" id="IPR009057">
    <property type="entry name" value="Homeodomain-like_sf"/>
</dbReference>
<name>A0ABP9G1C2_9SPHI</name>
<dbReference type="RefSeq" id="WP_345332700.1">
    <property type="nucleotide sequence ID" value="NZ_BAABJI010000002.1"/>
</dbReference>
<dbReference type="PANTHER" id="PTHR43280">
    <property type="entry name" value="ARAC-FAMILY TRANSCRIPTIONAL REGULATOR"/>
    <property type="match status" value="1"/>
</dbReference>
<dbReference type="Pfam" id="PF12833">
    <property type="entry name" value="HTH_18"/>
    <property type="match status" value="1"/>
</dbReference>
<dbReference type="Gene3D" id="1.10.10.60">
    <property type="entry name" value="Homeodomain-like"/>
    <property type="match status" value="2"/>
</dbReference>
<accession>A0ABP9G1C2</accession>
<dbReference type="InterPro" id="IPR018060">
    <property type="entry name" value="HTH_AraC"/>
</dbReference>
<feature type="domain" description="HTH araC/xylS-type" evidence="4">
    <location>
        <begin position="183"/>
        <end position="282"/>
    </location>
</feature>
<dbReference type="SMART" id="SM00342">
    <property type="entry name" value="HTH_ARAC"/>
    <property type="match status" value="1"/>
</dbReference>
<organism evidence="5 6">
    <name type="scientific">Mucilaginibacter defluvii</name>
    <dbReference type="NCBI Taxonomy" id="1196019"/>
    <lineage>
        <taxon>Bacteria</taxon>
        <taxon>Pseudomonadati</taxon>
        <taxon>Bacteroidota</taxon>
        <taxon>Sphingobacteriia</taxon>
        <taxon>Sphingobacteriales</taxon>
        <taxon>Sphingobacteriaceae</taxon>
        <taxon>Mucilaginibacter</taxon>
    </lineage>
</organism>
<dbReference type="SUPFAM" id="SSF46689">
    <property type="entry name" value="Homeodomain-like"/>
    <property type="match status" value="2"/>
</dbReference>
<dbReference type="PANTHER" id="PTHR43280:SF34">
    <property type="entry name" value="ARAC-FAMILY TRANSCRIPTIONAL REGULATOR"/>
    <property type="match status" value="1"/>
</dbReference>
<evidence type="ECO:0000313" key="5">
    <source>
        <dbReference type="EMBL" id="GAA4925550.1"/>
    </source>
</evidence>
<proteinExistence type="predicted"/>
<dbReference type="Gene3D" id="2.60.120.10">
    <property type="entry name" value="Jelly Rolls"/>
    <property type="match status" value="1"/>
</dbReference>
<dbReference type="EMBL" id="BAABJI010000002">
    <property type="protein sequence ID" value="GAA4925550.1"/>
    <property type="molecule type" value="Genomic_DNA"/>
</dbReference>